<organism evidence="2 3">
    <name type="scientific">Paralimibaculum aggregatum</name>
    <dbReference type="NCBI Taxonomy" id="3036245"/>
    <lineage>
        <taxon>Bacteria</taxon>
        <taxon>Pseudomonadati</taxon>
        <taxon>Pseudomonadota</taxon>
        <taxon>Alphaproteobacteria</taxon>
        <taxon>Rhodobacterales</taxon>
        <taxon>Paracoccaceae</taxon>
        <taxon>Paralimibaculum</taxon>
    </lineage>
</organism>
<protein>
    <recommendedName>
        <fullName evidence="4">DUF2177 domain-containing protein</fullName>
    </recommendedName>
</protein>
<keyword evidence="1" id="KW-0472">Membrane</keyword>
<name>A0ABQ6LR58_9RHOB</name>
<keyword evidence="1" id="KW-1133">Transmembrane helix</keyword>
<reference evidence="2 3" key="1">
    <citation type="submission" date="2023-04" db="EMBL/GenBank/DDBJ databases">
        <title>Marinoamorphus aggregata gen. nov., sp. Nov., isolate from tissue of brittle star Ophioplocus japonicus.</title>
        <authorList>
            <person name="Kawano K."/>
            <person name="Sawayama S."/>
            <person name="Nakagawa S."/>
        </authorList>
    </citation>
    <scope>NUCLEOTIDE SEQUENCE [LARGE SCALE GENOMIC DNA]</scope>
    <source>
        <strain evidence="2 3">NKW23</strain>
    </source>
</reference>
<keyword evidence="1" id="KW-0812">Transmembrane</keyword>
<gene>
    <name evidence="2" type="ORF">LNKW23_31020</name>
</gene>
<evidence type="ECO:0000313" key="2">
    <source>
        <dbReference type="EMBL" id="GMG83888.1"/>
    </source>
</evidence>
<proteinExistence type="predicted"/>
<feature type="transmembrane region" description="Helical" evidence="1">
    <location>
        <begin position="70"/>
        <end position="91"/>
    </location>
</feature>
<feature type="transmembrane region" description="Helical" evidence="1">
    <location>
        <begin position="47"/>
        <end position="63"/>
    </location>
</feature>
<dbReference type="Pfam" id="PF09945">
    <property type="entry name" value="DUF2177"/>
    <property type="match status" value="1"/>
</dbReference>
<evidence type="ECO:0000256" key="1">
    <source>
        <dbReference type="SAM" id="Phobius"/>
    </source>
</evidence>
<accession>A0ABQ6LR58</accession>
<comment type="caution">
    <text evidence="2">The sequence shown here is derived from an EMBL/GenBank/DDBJ whole genome shotgun (WGS) entry which is preliminary data.</text>
</comment>
<dbReference type="RefSeq" id="WP_285672723.1">
    <property type="nucleotide sequence ID" value="NZ_BSYI01000025.1"/>
</dbReference>
<keyword evidence="3" id="KW-1185">Reference proteome</keyword>
<sequence length="135" mass="13922">MTHLAAYLGALAALAVLDTIVLTQIMRPLFERHVPQLLASRPDLAAGAVFYIVYAGGIVWFAARPALAGGWGWAAVIGTGAALGALAFSTFELTSKAVLEGWSWRLVAIDTAWGATMTAAAALAAVSAARIVTPA</sequence>
<evidence type="ECO:0000313" key="3">
    <source>
        <dbReference type="Proteomes" id="UP001239909"/>
    </source>
</evidence>
<evidence type="ECO:0008006" key="4">
    <source>
        <dbReference type="Google" id="ProtNLM"/>
    </source>
</evidence>
<dbReference type="EMBL" id="BSYI01000025">
    <property type="protein sequence ID" value="GMG83888.1"/>
    <property type="molecule type" value="Genomic_DNA"/>
</dbReference>
<dbReference type="Proteomes" id="UP001239909">
    <property type="component" value="Unassembled WGS sequence"/>
</dbReference>
<dbReference type="InterPro" id="IPR018687">
    <property type="entry name" value="DUF2177_membr"/>
</dbReference>
<feature type="transmembrane region" description="Helical" evidence="1">
    <location>
        <begin position="111"/>
        <end position="132"/>
    </location>
</feature>